<gene>
    <name evidence="10" type="ORF">CP965_00990</name>
</gene>
<feature type="transmembrane region" description="Helical" evidence="8">
    <location>
        <begin position="46"/>
        <end position="65"/>
    </location>
</feature>
<dbReference type="PROSITE" id="PS50850">
    <property type="entry name" value="MFS"/>
    <property type="match status" value="1"/>
</dbReference>
<keyword evidence="5 8" id="KW-0812">Transmembrane</keyword>
<keyword evidence="7 8" id="KW-0472">Membrane</keyword>
<feature type="transmembrane region" description="Helical" evidence="8">
    <location>
        <begin position="159"/>
        <end position="177"/>
    </location>
</feature>
<dbReference type="PANTHER" id="PTHR43271">
    <property type="entry name" value="BLL2771 PROTEIN"/>
    <property type="match status" value="1"/>
</dbReference>
<evidence type="ECO:0000256" key="7">
    <source>
        <dbReference type="ARBA" id="ARBA00023136"/>
    </source>
</evidence>
<keyword evidence="3" id="KW-0813">Transport</keyword>
<dbReference type="InterPro" id="IPR036259">
    <property type="entry name" value="MFS_trans_sf"/>
</dbReference>
<sequence length="385" mass="43939">MSFVKKFDLFIIVYCIIIILSVMYATQPLQPLLAREFDISVTKASQFTAIIMLFLAISPIIYGYILEKVNAKKMLINSSIILFITNIFLGSSTTYEFFMFFRTVEALVVPAILTSLMSILANMDKENVKFNMSIYVASTVFGGLVGRVFSGFIATNFSYQFVFYSLSFAILVSIYFINKLSYEGEADIVKPKISDVLEILKDKRFTTIYLLMFCVFFVFAGVLNVLPFRLKDISTDISEFQISLLYLGYGMGILVSLNSKKIIRFFKTEVNTIIFGLVFFLFITVFLVLPNIMTMFLLIFLFCLGMFTVHSVSTGLANSLKASQKSLTSGMYLTFYYLGGAIGSFIPSIIYEKFGWNIVLYIFCFILFLTLILIFTRRKLFIEEK</sequence>
<evidence type="ECO:0000256" key="2">
    <source>
        <dbReference type="ARBA" id="ARBA00008335"/>
    </source>
</evidence>
<dbReference type="Proteomes" id="UP000289718">
    <property type="component" value="Unassembled WGS sequence"/>
</dbReference>
<accession>A0A4Q1AXZ4</accession>
<evidence type="ECO:0000256" key="3">
    <source>
        <dbReference type="ARBA" id="ARBA00022448"/>
    </source>
</evidence>
<evidence type="ECO:0000256" key="5">
    <source>
        <dbReference type="ARBA" id="ARBA00022692"/>
    </source>
</evidence>
<keyword evidence="11" id="KW-1185">Reference proteome</keyword>
<dbReference type="AlphaFoldDB" id="A0A4Q1AXZ4"/>
<dbReference type="OrthoDB" id="9780737at2"/>
<comment type="similarity">
    <text evidence="2">Belongs to the major facilitator superfamily.</text>
</comment>
<dbReference type="EMBL" id="NXIE01000001">
    <property type="protein sequence ID" value="RXK14658.1"/>
    <property type="molecule type" value="Genomic_DNA"/>
</dbReference>
<comment type="subcellular location">
    <subcellularLocation>
        <location evidence="1">Cell membrane</location>
        <topology evidence="1">Multi-pass membrane protein</topology>
    </subcellularLocation>
</comment>
<keyword evidence="4" id="KW-1003">Cell membrane</keyword>
<dbReference type="PANTHER" id="PTHR43271:SF1">
    <property type="entry name" value="INNER MEMBRANE TRANSPORT PROTEIN YNFM"/>
    <property type="match status" value="1"/>
</dbReference>
<feature type="transmembrane region" description="Helical" evidence="8">
    <location>
        <begin position="295"/>
        <end position="317"/>
    </location>
</feature>
<dbReference type="SUPFAM" id="SSF103473">
    <property type="entry name" value="MFS general substrate transporter"/>
    <property type="match status" value="1"/>
</dbReference>
<dbReference type="InterPro" id="IPR020846">
    <property type="entry name" value="MFS_dom"/>
</dbReference>
<dbReference type="InterPro" id="IPR011701">
    <property type="entry name" value="MFS"/>
</dbReference>
<proteinExistence type="inferred from homology"/>
<feature type="transmembrane region" description="Helical" evidence="8">
    <location>
        <begin position="208"/>
        <end position="228"/>
    </location>
</feature>
<dbReference type="CDD" id="cd17324">
    <property type="entry name" value="MFS_NepI_like"/>
    <property type="match status" value="1"/>
</dbReference>
<feature type="transmembrane region" description="Helical" evidence="8">
    <location>
        <begin position="240"/>
        <end position="258"/>
    </location>
</feature>
<dbReference type="Gene3D" id="1.20.1250.20">
    <property type="entry name" value="MFS general substrate transporter like domains"/>
    <property type="match status" value="1"/>
</dbReference>
<feature type="transmembrane region" description="Helical" evidence="8">
    <location>
        <begin position="270"/>
        <end position="289"/>
    </location>
</feature>
<keyword evidence="6 8" id="KW-1133">Transmembrane helix</keyword>
<dbReference type="GO" id="GO:0022857">
    <property type="term" value="F:transmembrane transporter activity"/>
    <property type="evidence" value="ECO:0007669"/>
    <property type="project" value="InterPro"/>
</dbReference>
<dbReference type="GO" id="GO:0005886">
    <property type="term" value="C:plasma membrane"/>
    <property type="evidence" value="ECO:0007669"/>
    <property type="project" value="UniProtKB-SubCell"/>
</dbReference>
<evidence type="ECO:0000313" key="11">
    <source>
        <dbReference type="Proteomes" id="UP000289718"/>
    </source>
</evidence>
<protein>
    <submittedName>
        <fullName evidence="10">MFS transporter</fullName>
    </submittedName>
</protein>
<evidence type="ECO:0000256" key="1">
    <source>
        <dbReference type="ARBA" id="ARBA00004651"/>
    </source>
</evidence>
<evidence type="ECO:0000256" key="8">
    <source>
        <dbReference type="SAM" id="Phobius"/>
    </source>
</evidence>
<feature type="transmembrane region" description="Helical" evidence="8">
    <location>
        <begin position="132"/>
        <end position="153"/>
    </location>
</feature>
<evidence type="ECO:0000313" key="10">
    <source>
        <dbReference type="EMBL" id="RXK14658.1"/>
    </source>
</evidence>
<evidence type="ECO:0000256" key="6">
    <source>
        <dbReference type="ARBA" id="ARBA00022989"/>
    </source>
</evidence>
<feature type="transmembrane region" description="Helical" evidence="8">
    <location>
        <begin position="74"/>
        <end position="91"/>
    </location>
</feature>
<reference evidence="10 11" key="1">
    <citation type="submission" date="2017-09" db="EMBL/GenBank/DDBJ databases">
        <title>Genomics of the genus Arcobacter.</title>
        <authorList>
            <person name="Perez-Cataluna A."/>
            <person name="Figueras M.J."/>
            <person name="Salas-Masso N."/>
        </authorList>
    </citation>
    <scope>NUCLEOTIDE SEQUENCE [LARGE SCALE GENOMIC DNA]</scope>
    <source>
        <strain evidence="10 11">F156-34</strain>
    </source>
</reference>
<feature type="transmembrane region" description="Helical" evidence="8">
    <location>
        <begin position="97"/>
        <end position="120"/>
    </location>
</feature>
<name>A0A4Q1AXZ4_9BACT</name>
<evidence type="ECO:0000256" key="4">
    <source>
        <dbReference type="ARBA" id="ARBA00022475"/>
    </source>
</evidence>
<comment type="caution">
    <text evidence="10">The sequence shown here is derived from an EMBL/GenBank/DDBJ whole genome shotgun (WGS) entry which is preliminary data.</text>
</comment>
<feature type="domain" description="Major facilitator superfamily (MFS) profile" evidence="9">
    <location>
        <begin position="1"/>
        <end position="379"/>
    </location>
</feature>
<evidence type="ECO:0000259" key="9">
    <source>
        <dbReference type="PROSITE" id="PS50850"/>
    </source>
</evidence>
<feature type="transmembrane region" description="Helical" evidence="8">
    <location>
        <begin position="7"/>
        <end position="26"/>
    </location>
</feature>
<feature type="transmembrane region" description="Helical" evidence="8">
    <location>
        <begin position="329"/>
        <end position="350"/>
    </location>
</feature>
<organism evidence="10 11">
    <name type="scientific">Halarcobacter mediterraneus</name>
    <dbReference type="NCBI Taxonomy" id="2023153"/>
    <lineage>
        <taxon>Bacteria</taxon>
        <taxon>Pseudomonadati</taxon>
        <taxon>Campylobacterota</taxon>
        <taxon>Epsilonproteobacteria</taxon>
        <taxon>Campylobacterales</taxon>
        <taxon>Arcobacteraceae</taxon>
        <taxon>Halarcobacter</taxon>
    </lineage>
</organism>
<dbReference type="Pfam" id="PF07690">
    <property type="entry name" value="MFS_1"/>
    <property type="match status" value="1"/>
</dbReference>
<feature type="transmembrane region" description="Helical" evidence="8">
    <location>
        <begin position="356"/>
        <end position="375"/>
    </location>
</feature>